<gene>
    <name evidence="2" type="ORF">HNR06_000119</name>
</gene>
<reference evidence="2 3" key="1">
    <citation type="submission" date="2020-07" db="EMBL/GenBank/DDBJ databases">
        <title>Sequencing the genomes of 1000 actinobacteria strains.</title>
        <authorList>
            <person name="Klenk H.-P."/>
        </authorList>
    </citation>
    <scope>NUCLEOTIDE SEQUENCE [LARGE SCALE GENOMIC DNA]</scope>
    <source>
        <strain evidence="2 3">DSM 45278</strain>
    </source>
</reference>
<dbReference type="EMBL" id="JACCHL010000001">
    <property type="protein sequence ID" value="NYH50530.1"/>
    <property type="molecule type" value="Genomic_DNA"/>
</dbReference>
<keyword evidence="1" id="KW-1133">Transmembrane helix</keyword>
<dbReference type="RefSeq" id="WP_337797767.1">
    <property type="nucleotide sequence ID" value="NZ_JACCHL010000001.1"/>
</dbReference>
<name>A0A7Y9X971_9ACTN</name>
<protein>
    <submittedName>
        <fullName evidence="2">Uncharacterized protein</fullName>
    </submittedName>
</protein>
<evidence type="ECO:0000313" key="3">
    <source>
        <dbReference type="Proteomes" id="UP000584931"/>
    </source>
</evidence>
<evidence type="ECO:0000256" key="1">
    <source>
        <dbReference type="SAM" id="Phobius"/>
    </source>
</evidence>
<accession>A0A7Y9X971</accession>
<feature type="transmembrane region" description="Helical" evidence="1">
    <location>
        <begin position="102"/>
        <end position="120"/>
    </location>
</feature>
<evidence type="ECO:0000313" key="2">
    <source>
        <dbReference type="EMBL" id="NYH50530.1"/>
    </source>
</evidence>
<dbReference type="AlphaFoldDB" id="A0A7Y9X971"/>
<keyword evidence="1" id="KW-0472">Membrane</keyword>
<feature type="transmembrane region" description="Helical" evidence="1">
    <location>
        <begin position="79"/>
        <end position="96"/>
    </location>
</feature>
<sequence>MKPSALLAQTALFGLLACGMTAMRIQVTGNPVPVAAGVFLALLLLVPALLLASASAEMTPGERYRLHHGEHVFAGPGRLVWLLIAFWVPWTLYWVLANTAWTLVPLLLAACTAGVLSFPARRRERRELREALAYPELTGPKTTGIRSPEQVPPDWTPVLVHRIDRGRFDMLVDYRIIVDGDRVGALGPGQTLVMGLPPGPHHVQGGLARLTNAPVRFTAEPGAAVCFVIEPARPDRRANADRRARPGAYFQVVRVPSWIRAGPL</sequence>
<dbReference type="Proteomes" id="UP000584931">
    <property type="component" value="Unassembled WGS sequence"/>
</dbReference>
<comment type="caution">
    <text evidence="2">The sequence shown here is derived from an EMBL/GenBank/DDBJ whole genome shotgun (WGS) entry which is preliminary data.</text>
</comment>
<keyword evidence="1" id="KW-0812">Transmembrane</keyword>
<dbReference type="PROSITE" id="PS51257">
    <property type="entry name" value="PROKAR_LIPOPROTEIN"/>
    <property type="match status" value="1"/>
</dbReference>
<feature type="transmembrane region" description="Helical" evidence="1">
    <location>
        <begin position="34"/>
        <end position="58"/>
    </location>
</feature>
<organism evidence="2 3">
    <name type="scientific">Nocardiopsis sinuspersici</name>
    <dbReference type="NCBI Taxonomy" id="501010"/>
    <lineage>
        <taxon>Bacteria</taxon>
        <taxon>Bacillati</taxon>
        <taxon>Actinomycetota</taxon>
        <taxon>Actinomycetes</taxon>
        <taxon>Streptosporangiales</taxon>
        <taxon>Nocardiopsidaceae</taxon>
        <taxon>Nocardiopsis</taxon>
    </lineage>
</organism>
<proteinExistence type="predicted"/>